<dbReference type="PANTHER" id="PTHR43767">
    <property type="entry name" value="LONG-CHAIN-FATTY-ACID--COA LIGASE"/>
    <property type="match status" value="1"/>
</dbReference>
<proteinExistence type="predicted"/>
<dbReference type="EMBL" id="CP134050">
    <property type="protein sequence ID" value="WNC17388.1"/>
    <property type="molecule type" value="Genomic_DNA"/>
</dbReference>
<name>A0ABY9TBS8_BREBE</name>
<dbReference type="InterPro" id="IPR020845">
    <property type="entry name" value="AMP-binding_CS"/>
</dbReference>
<evidence type="ECO:0000313" key="3">
    <source>
        <dbReference type="EMBL" id="WNC17388.1"/>
    </source>
</evidence>
<dbReference type="InterPro" id="IPR042099">
    <property type="entry name" value="ANL_N_sf"/>
</dbReference>
<evidence type="ECO:0000259" key="2">
    <source>
        <dbReference type="Pfam" id="PF13193"/>
    </source>
</evidence>
<dbReference type="InterPro" id="IPR000873">
    <property type="entry name" value="AMP-dep_synth/lig_dom"/>
</dbReference>
<dbReference type="InterPro" id="IPR050237">
    <property type="entry name" value="ATP-dep_AMP-bd_enzyme"/>
</dbReference>
<dbReference type="InterPro" id="IPR045851">
    <property type="entry name" value="AMP-bd_C_sf"/>
</dbReference>
<dbReference type="SUPFAM" id="SSF56801">
    <property type="entry name" value="Acetyl-CoA synthetase-like"/>
    <property type="match status" value="1"/>
</dbReference>
<dbReference type="Gene3D" id="3.30.300.30">
    <property type="match status" value="1"/>
</dbReference>
<dbReference type="NCBIfam" id="NF004837">
    <property type="entry name" value="PRK06187.1"/>
    <property type="match status" value="1"/>
</dbReference>
<dbReference type="EC" id="6.2.1.3" evidence="3"/>
<reference evidence="3 4" key="1">
    <citation type="submission" date="2023-09" db="EMBL/GenBank/DDBJ databases">
        <title>Complete Genome and Methylome dissection of Bacillus brevis NEB573 original source of BbsI restriction endonuclease.</title>
        <authorList>
            <person name="Fomenkov A."/>
            <person name="Roberts R.D."/>
        </authorList>
    </citation>
    <scope>NUCLEOTIDE SEQUENCE [LARGE SCALE GENOMIC DNA]</scope>
    <source>
        <strain evidence="3 4">NEB573</strain>
    </source>
</reference>
<sequence>MILTTGLMRNAIVMPEKEAIVDGDYRFTYAQFAGRVAKLKMSLAEAGIQRGDRVAVLMLNDFRYIELLFGVTALGAILVPLNYRLAPEELAFILQDAGAKALVVHREFLKTLPYLREQVPTLSHFVVADEGPADGEELESYEAWIARAPDVPLCYSADVHEDDVAGLFYTGGTTGRSKGVMLTHRNMVSNFYHTSVLTGVSQHSRYLHAAPMFHLADGASMVSITIVGGTHCVIRSFTPKALMQAIEAYKVTSTLLVPTMLGMVMNDPDFKKYDVSSLERVTYGAAPMPLTLLKQVMREFPGIQLVQGYGMTEASPSLTQLTAEYHVVSEGERDERRLLSAGKPVLGVEVRVVDEKGQDVPIGQVGEVIARGDNIMKGYWNLPEETGAVLKNGWYYTGDMGKFDEDHFLYIVDRKKDMIISGGENIYCPEVENILYQHPDVMEVAVVGAPDEKWGEAVVAVVVKKAGSTLNEQELIDFARGKLAGYKTPKRIAFASELPKSGAGKILKRHIREGFWEGMSRQVN</sequence>
<evidence type="ECO:0000259" key="1">
    <source>
        <dbReference type="Pfam" id="PF00501"/>
    </source>
</evidence>
<dbReference type="Pfam" id="PF00501">
    <property type="entry name" value="AMP-binding"/>
    <property type="match status" value="1"/>
</dbReference>
<dbReference type="RefSeq" id="WP_310773093.1">
    <property type="nucleotide sequence ID" value="NZ_CP134050.1"/>
</dbReference>
<feature type="domain" description="AMP-binding enzyme C-terminal" evidence="2">
    <location>
        <begin position="430"/>
        <end position="505"/>
    </location>
</feature>
<dbReference type="Gene3D" id="3.40.50.12780">
    <property type="entry name" value="N-terminal domain of ligase-like"/>
    <property type="match status" value="1"/>
</dbReference>
<dbReference type="GO" id="GO:0004467">
    <property type="term" value="F:long-chain fatty acid-CoA ligase activity"/>
    <property type="evidence" value="ECO:0007669"/>
    <property type="project" value="UniProtKB-EC"/>
</dbReference>
<dbReference type="CDD" id="cd17631">
    <property type="entry name" value="FACL_FadD13-like"/>
    <property type="match status" value="1"/>
</dbReference>
<dbReference type="Pfam" id="PF13193">
    <property type="entry name" value="AMP-binding_C"/>
    <property type="match status" value="1"/>
</dbReference>
<gene>
    <name evidence="3" type="ORF">RGB73_14100</name>
</gene>
<protein>
    <submittedName>
        <fullName evidence="3">Long-chain-fatty-acid--CoA ligase</fullName>
        <ecNumber evidence="3">6.2.1.3</ecNumber>
    </submittedName>
</protein>
<keyword evidence="3" id="KW-0436">Ligase</keyword>
<dbReference type="InterPro" id="IPR025110">
    <property type="entry name" value="AMP-bd_C"/>
</dbReference>
<dbReference type="Proteomes" id="UP001256827">
    <property type="component" value="Chromosome"/>
</dbReference>
<accession>A0ABY9TBS8</accession>
<dbReference type="PROSITE" id="PS00455">
    <property type="entry name" value="AMP_BINDING"/>
    <property type="match status" value="1"/>
</dbReference>
<dbReference type="PANTHER" id="PTHR43767:SF1">
    <property type="entry name" value="NONRIBOSOMAL PEPTIDE SYNTHASE PES1 (EUROFUNG)-RELATED"/>
    <property type="match status" value="1"/>
</dbReference>
<organism evidence="3 4">
    <name type="scientific">Brevibacillus brevis</name>
    <name type="common">Bacillus brevis</name>
    <dbReference type="NCBI Taxonomy" id="1393"/>
    <lineage>
        <taxon>Bacteria</taxon>
        <taxon>Bacillati</taxon>
        <taxon>Bacillota</taxon>
        <taxon>Bacilli</taxon>
        <taxon>Bacillales</taxon>
        <taxon>Paenibacillaceae</taxon>
        <taxon>Brevibacillus</taxon>
    </lineage>
</organism>
<evidence type="ECO:0000313" key="4">
    <source>
        <dbReference type="Proteomes" id="UP001256827"/>
    </source>
</evidence>
<keyword evidence="4" id="KW-1185">Reference proteome</keyword>
<feature type="domain" description="AMP-dependent synthetase/ligase" evidence="1">
    <location>
        <begin position="11"/>
        <end position="380"/>
    </location>
</feature>